<dbReference type="InterPro" id="IPR019931">
    <property type="entry name" value="LPXTG_anchor"/>
</dbReference>
<gene>
    <name evidence="9" type="ORF">F8O04_11225</name>
</gene>
<keyword evidence="6" id="KW-1133">Transmembrane helix</keyword>
<dbReference type="Gene3D" id="3.40.50.410">
    <property type="entry name" value="von Willebrand factor, type A domain"/>
    <property type="match status" value="1"/>
</dbReference>
<feature type="region of interest" description="Disordered" evidence="5">
    <location>
        <begin position="854"/>
        <end position="875"/>
    </location>
</feature>
<dbReference type="PANTHER" id="PTHR34819:SF3">
    <property type="entry name" value="CELL SURFACE PROTEIN"/>
    <property type="match status" value="1"/>
</dbReference>
<dbReference type="InterPro" id="IPR051172">
    <property type="entry name" value="Chlamydia_OmcB"/>
</dbReference>
<keyword evidence="6" id="KW-0812">Transmembrane</keyword>
<keyword evidence="10" id="KW-1185">Reference proteome</keyword>
<evidence type="ECO:0000256" key="2">
    <source>
        <dbReference type="ARBA" id="ARBA00022525"/>
    </source>
</evidence>
<dbReference type="PROSITE" id="PS50234">
    <property type="entry name" value="VWFA"/>
    <property type="match status" value="1"/>
</dbReference>
<feature type="domain" description="Gram-positive cocci surface proteins LPxTG" evidence="8">
    <location>
        <begin position="1117"/>
        <end position="1152"/>
    </location>
</feature>
<dbReference type="Proteomes" id="UP000431744">
    <property type="component" value="Unassembled WGS sequence"/>
</dbReference>
<evidence type="ECO:0000259" key="7">
    <source>
        <dbReference type="PROSITE" id="PS50234"/>
    </source>
</evidence>
<evidence type="ECO:0000256" key="1">
    <source>
        <dbReference type="ARBA" id="ARBA00022512"/>
    </source>
</evidence>
<comment type="caution">
    <text evidence="9">The sequence shown here is derived from an EMBL/GenBank/DDBJ whole genome shotgun (WGS) entry which is preliminary data.</text>
</comment>
<sequence>MPDRCEVDLAISVDLSNSVTDPQLAQTRAQLTALAGSLEGYPVRIAVHTFASNAPATSSAANAPLPLTSLSDASGVATIESYLNGIQRPASQQGGTNWDRAFAAVTASAESYDALVFLTDGNPTQYGSPAQGPGNSTDRATIDASVTSANALKAKGTRVMPIGVSDNLQGDMLQQFREHIEQVSGTEEGSDYFLAGFAGLQAAMQNIVNVNCATIDLEKTGQLAPGATGVAGDLVDYGFTVTNTGSVTLTDVTLSDSKAGLSDIVFGPWPVEAGVLAPGESVTATAQYALTADDIAAGQVDNLASTSGTPPAGEPVTDESAANVVLPELLPGIDLVKTGQLDGDAIAYTFTVTNTGDVALSGVSITDELVGLSEIVFGEWPGEAGVLAPGQSVTATADYTLTQADHDAGSVVNTATATGTPPSGPDVSDEDDFEQPLLAAPGIDLEKTGVLTDDTIGYQFLVMNTGNVTLNGVSLSDELAGLSEIVFGEWPGEAGVLAPGQSVTATADYTLTQADHDAGSVVNTATATGTPPSGPNVSDDDDFEQPLDSAPGIDLVKIGQLDGDAIAYTFTVTNTGEVTLSGVSLSDELVGLSEIVFGEWPGEAGVLAPGQSVTATADYTLTQADHDAGSVVNTATATGTPPSGPNVTDDDDFEQPVPQAPGIELAKSGQLDGDVIGYEFTVTNTGDVTLNGVSLSDELAGLSEIVFGEWPGEAGVLAPGQSVTATADYTLTQADRDAGGVVNTATATGTPPSGPNVTDEDDFEQPLLAAPGIDLAKSGTFDGSSIAYEFLVTNTGNVTLSNVSVSDELAGLSEIAFGSWPAAEGVLAPGQSVMATASYAVPQADRDAGSVVNTATATGTPPSGPEVSDEDSFEQPLVPSPAIHLVKSGVLNVDTVEYTFAVTNTGDVTLSDVLVSDELDGLSDIVFGQWPGEAGVLAPGESVTATASYALTQADRDAGSVVNTATATGTPPSGPEVSDDDDFQQPVPQAPGIQLDKTGQLDGDVIAYQFVVTNTGDVTLTGVSITDELAGLSALEFGQWPGEAGVLAPGESVTATASYTLTAADLTAGAVTNTATATGVPPIGPGVEDVDTVRIDTPPVPVTPAPTVAPPAADDDLAQTGDDAQLTLMALVITLVLATIGGGALLLHRRRA</sequence>
<dbReference type="PANTHER" id="PTHR34819">
    <property type="entry name" value="LARGE CYSTEINE-RICH PERIPLASMIC PROTEIN OMCB"/>
    <property type="match status" value="1"/>
</dbReference>
<dbReference type="Pfam" id="PF00092">
    <property type="entry name" value="VWA"/>
    <property type="match status" value="1"/>
</dbReference>
<dbReference type="InterPro" id="IPR055354">
    <property type="entry name" value="DUF7507"/>
</dbReference>
<dbReference type="PROSITE" id="PS50847">
    <property type="entry name" value="GRAM_POS_ANCHORING"/>
    <property type="match status" value="1"/>
</dbReference>
<dbReference type="NCBIfam" id="TIGR01451">
    <property type="entry name" value="B_ant_repeat"/>
    <property type="match status" value="6"/>
</dbReference>
<keyword evidence="4" id="KW-0572">Peptidoglycan-anchor</keyword>
<evidence type="ECO:0000256" key="6">
    <source>
        <dbReference type="SAM" id="Phobius"/>
    </source>
</evidence>
<dbReference type="GO" id="GO:0005975">
    <property type="term" value="P:carbohydrate metabolic process"/>
    <property type="evidence" value="ECO:0007669"/>
    <property type="project" value="UniProtKB-ARBA"/>
</dbReference>
<dbReference type="SUPFAM" id="SSF53300">
    <property type="entry name" value="vWA-like"/>
    <property type="match status" value="1"/>
</dbReference>
<keyword evidence="1" id="KW-0134">Cell wall</keyword>
<dbReference type="InterPro" id="IPR013783">
    <property type="entry name" value="Ig-like_fold"/>
</dbReference>
<accession>A0A6H9WC77</accession>
<keyword evidence="6" id="KW-0472">Membrane</keyword>
<dbReference type="Gene3D" id="2.60.40.10">
    <property type="entry name" value="Immunoglobulins"/>
    <property type="match status" value="2"/>
</dbReference>
<dbReference type="EMBL" id="WBJY01000002">
    <property type="protein sequence ID" value="KAB1648270.1"/>
    <property type="molecule type" value="Genomic_DNA"/>
</dbReference>
<evidence type="ECO:0000313" key="9">
    <source>
        <dbReference type="EMBL" id="KAB1648270.1"/>
    </source>
</evidence>
<protein>
    <submittedName>
        <fullName evidence="9">VWA domain-containing protein</fullName>
    </submittedName>
</protein>
<dbReference type="SMART" id="SM00327">
    <property type="entry name" value="VWA"/>
    <property type="match status" value="1"/>
</dbReference>
<keyword evidence="3" id="KW-0732">Signal</keyword>
<name>A0A6H9WC77_9MICO</name>
<dbReference type="CDD" id="cd00198">
    <property type="entry name" value="vWFA"/>
    <property type="match status" value="1"/>
</dbReference>
<feature type="domain" description="VWFA" evidence="7">
    <location>
        <begin position="8"/>
        <end position="207"/>
    </location>
</feature>
<proteinExistence type="predicted"/>
<evidence type="ECO:0000259" key="8">
    <source>
        <dbReference type="PROSITE" id="PS50847"/>
    </source>
</evidence>
<dbReference type="AlphaFoldDB" id="A0A6H9WC77"/>
<reference evidence="9 10" key="1">
    <citation type="submission" date="2019-09" db="EMBL/GenBank/DDBJ databases">
        <title>Phylogeny of genus Pseudoclavibacter and closely related genus.</title>
        <authorList>
            <person name="Li Y."/>
        </authorList>
    </citation>
    <scope>NUCLEOTIDE SEQUENCE [LARGE SCALE GENOMIC DNA]</scope>
    <source>
        <strain evidence="9 10">EGI 60007</strain>
    </source>
</reference>
<feature type="transmembrane region" description="Helical" evidence="6">
    <location>
        <begin position="1126"/>
        <end position="1147"/>
    </location>
</feature>
<dbReference type="InterPro" id="IPR002035">
    <property type="entry name" value="VWF_A"/>
</dbReference>
<evidence type="ECO:0000256" key="5">
    <source>
        <dbReference type="SAM" id="MobiDB-lite"/>
    </source>
</evidence>
<dbReference type="Pfam" id="PF24346">
    <property type="entry name" value="DUF7507"/>
    <property type="match status" value="8"/>
</dbReference>
<evidence type="ECO:0000256" key="3">
    <source>
        <dbReference type="ARBA" id="ARBA00022729"/>
    </source>
</evidence>
<evidence type="ECO:0000313" key="10">
    <source>
        <dbReference type="Proteomes" id="UP000431744"/>
    </source>
</evidence>
<keyword evidence="2" id="KW-0964">Secreted</keyword>
<dbReference type="InterPro" id="IPR047589">
    <property type="entry name" value="DUF11_rpt"/>
</dbReference>
<evidence type="ECO:0000256" key="4">
    <source>
        <dbReference type="ARBA" id="ARBA00023088"/>
    </source>
</evidence>
<dbReference type="OrthoDB" id="3584537at2"/>
<organism evidence="9 10">
    <name type="scientific">Pseudoclavibacter endophyticus</name>
    <dbReference type="NCBI Taxonomy" id="1778590"/>
    <lineage>
        <taxon>Bacteria</taxon>
        <taxon>Bacillati</taxon>
        <taxon>Actinomycetota</taxon>
        <taxon>Actinomycetes</taxon>
        <taxon>Micrococcales</taxon>
        <taxon>Microbacteriaceae</taxon>
        <taxon>Pseudoclavibacter</taxon>
    </lineage>
</organism>
<dbReference type="InterPro" id="IPR036465">
    <property type="entry name" value="vWFA_dom_sf"/>
</dbReference>